<accession>V4RD34</accession>
<keyword evidence="2" id="KW-1185">Reference proteome</keyword>
<sequence length="56" mass="5919">MILNLSVGDEARRCVGGCASCGARPQATRPYHCSAYSGSGPRLPWCSRHGRGEPDA</sequence>
<organism evidence="1 2">
    <name type="scientific">Lutibaculum baratangense AMV1</name>
    <dbReference type="NCBI Taxonomy" id="631454"/>
    <lineage>
        <taxon>Bacteria</taxon>
        <taxon>Pseudomonadati</taxon>
        <taxon>Pseudomonadota</taxon>
        <taxon>Alphaproteobacteria</taxon>
        <taxon>Hyphomicrobiales</taxon>
        <taxon>Tepidamorphaceae</taxon>
        <taxon>Lutibaculum</taxon>
    </lineage>
</organism>
<dbReference type="AlphaFoldDB" id="V4RD34"/>
<evidence type="ECO:0000313" key="1">
    <source>
        <dbReference type="EMBL" id="ESR23304.1"/>
    </source>
</evidence>
<evidence type="ECO:0000313" key="2">
    <source>
        <dbReference type="Proteomes" id="UP000017819"/>
    </source>
</evidence>
<proteinExistence type="predicted"/>
<dbReference type="STRING" id="631454.N177_3372"/>
<comment type="caution">
    <text evidence="1">The sequence shown here is derived from an EMBL/GenBank/DDBJ whole genome shotgun (WGS) entry which is preliminary data.</text>
</comment>
<name>V4RD34_9HYPH</name>
<dbReference type="Proteomes" id="UP000017819">
    <property type="component" value="Unassembled WGS sequence"/>
</dbReference>
<gene>
    <name evidence="1" type="ORF">N177_3372</name>
</gene>
<reference evidence="1 2" key="1">
    <citation type="journal article" date="2014" name="Genome Announc.">
        <title>Draft Genome Sequence of Lutibaculum baratangense Strain AMV1T, Isolated from a Mud Volcano in Andamans, India.</title>
        <authorList>
            <person name="Singh A."/>
            <person name="Sreenivas A."/>
            <person name="Sathyanarayana Reddy G."/>
            <person name="Pinnaka A.K."/>
            <person name="Shivaji S."/>
        </authorList>
    </citation>
    <scope>NUCLEOTIDE SEQUENCE [LARGE SCALE GENOMIC DNA]</scope>
    <source>
        <strain evidence="1 2">AMV1</strain>
    </source>
</reference>
<dbReference type="EMBL" id="AWXZ01000039">
    <property type="protein sequence ID" value="ESR23304.1"/>
    <property type="molecule type" value="Genomic_DNA"/>
</dbReference>
<protein>
    <submittedName>
        <fullName evidence="1">Uncharacterized protein</fullName>
    </submittedName>
</protein>